<evidence type="ECO:0000313" key="2">
    <source>
        <dbReference type="EMBL" id="QCI06101.1"/>
    </source>
</evidence>
<sequence length="684" mass="81838">MKQRNKNAIYLPFHSLILAIKHVLKKTKSLFIWFLLIGHLTILMSNKIIKIHYNTKLAFNLNTNHYEFINKNNINLKLKNISSLLFLDIFPNYNSKLSQKYTFNYKSIKTIEYLQTSGFFKRVEYFIKYIHNIQYFIIYLYFNPIVKKIEVQGYNKLQIPKTILIRIFQSQIGLPFNYKKIQNSIKKTYKWYQKEGFQSVYIKLIKLNSNNTISLKIFEGKIMDSIFICQTNSNTNKKLLNRIEKTIALKLNIKTGDLINIKKIEQGIIYLRKIRLIKNCKYEIQSNKQGVNIQVHYSIHNQSEGFFYNQSSNLKVNKSFNIKAIDFLNSITTYFQYKIKEILSHKYFGLKYCSSSIQSNYRNLITDIKFKNKAPYIKFGLHYPHVKINNHINISIILNFYCQLKSIKLAYPAYNIETRYSLNSNIVNYKTVYKINNISILYKCHVYNYFYINQQIINTYSIYNKKYLCANIYAINPSFNKSSLLFKIISKIITQKLLRFKIKAKYNDFVSTNKLNSGFFFNLESIVFTPIEFNKTNILHHKLKLEHNIKIKYHQVLILPKFLPYIEKNALKFFIEINRFITLNNPYKVFENYYNMNMYLEYSNKKSIRTNNYNSYLYALEYHILTQNLFSYYTFYNYSNQTNNICLKHKYKDQLGLGIQINIPIKKIPKIRFEYGINIYKNNS</sequence>
<dbReference type="EMBL" id="MK814651">
    <property type="protein sequence ID" value="QCI06101.1"/>
    <property type="molecule type" value="Genomic_DNA"/>
</dbReference>
<gene>
    <name evidence="2" type="primary">orf684</name>
</gene>
<reference evidence="2" key="2">
    <citation type="submission" date="2019-04" db="EMBL/GenBank/DDBJ databases">
        <authorList>
            <person name="Pasella M."/>
        </authorList>
    </citation>
    <scope>NUCLEOTIDE SEQUENCE</scope>
    <source>
        <strain evidence="2">VRM320</strain>
    </source>
</reference>
<keyword evidence="2" id="KW-0934">Plastid</keyword>
<reference evidence="2" key="1">
    <citation type="journal article" date="2019" name="Mol. Phylogenet. Evol.">
        <title>Morphological evolution and classification of the red algal order Ceramiales inferred using plastid phylogenomics.</title>
        <authorList>
            <person name="Diaz-Tapia P."/>
            <person name="Pasella M.M."/>
            <person name="Verbruggen H."/>
            <person name="Maggs C.A."/>
        </authorList>
    </citation>
    <scope>NUCLEOTIDE SEQUENCE</scope>
    <source>
        <strain evidence="2">VRM320</strain>
    </source>
</reference>
<dbReference type="AlphaFoldDB" id="A0A4D6WTT4"/>
<accession>A0A4D6WTT4</accession>
<name>A0A4D6WTT4_9FLOR</name>
<geneLocation type="plastid" evidence="2"/>
<keyword evidence="1" id="KW-0472">Membrane</keyword>
<proteinExistence type="predicted"/>
<keyword evidence="1" id="KW-0812">Transmembrane</keyword>
<feature type="transmembrane region" description="Helical" evidence="1">
    <location>
        <begin position="30"/>
        <end position="49"/>
    </location>
</feature>
<evidence type="ECO:0008006" key="3">
    <source>
        <dbReference type="Google" id="ProtNLM"/>
    </source>
</evidence>
<protein>
    <recommendedName>
        <fullName evidence="3">POTRA domain-containing protein</fullName>
    </recommendedName>
</protein>
<dbReference type="Gene3D" id="3.10.20.310">
    <property type="entry name" value="membrane protein fhac"/>
    <property type="match status" value="1"/>
</dbReference>
<keyword evidence="1" id="KW-1133">Transmembrane helix</keyword>
<organism evidence="2">
    <name type="scientific">Dicranema revolutum</name>
    <dbReference type="NCBI Taxonomy" id="239144"/>
    <lineage>
        <taxon>Eukaryota</taxon>
        <taxon>Rhodophyta</taxon>
        <taxon>Florideophyceae</taxon>
        <taxon>Rhodymeniophycidae</taxon>
        <taxon>Gigartinales</taxon>
        <taxon>Dicranemataceae</taxon>
        <taxon>Dicranema</taxon>
    </lineage>
</organism>
<evidence type="ECO:0000256" key="1">
    <source>
        <dbReference type="SAM" id="Phobius"/>
    </source>
</evidence>